<dbReference type="GO" id="GO:0016020">
    <property type="term" value="C:membrane"/>
    <property type="evidence" value="ECO:0007669"/>
    <property type="project" value="UniProtKB-SubCell"/>
</dbReference>
<gene>
    <name evidence="7" type="ORF">K437DRAFT_262357</name>
</gene>
<feature type="transmembrane region" description="Helical" evidence="6">
    <location>
        <begin position="313"/>
        <end position="332"/>
    </location>
</feature>
<dbReference type="GeneID" id="25265627"/>
<dbReference type="InterPro" id="IPR037185">
    <property type="entry name" value="EmrE-like"/>
</dbReference>
<feature type="compositionally biased region" description="Acidic residues" evidence="5">
    <location>
        <begin position="56"/>
        <end position="73"/>
    </location>
</feature>
<feature type="region of interest" description="Disordered" evidence="5">
    <location>
        <begin position="440"/>
        <end position="530"/>
    </location>
</feature>
<dbReference type="Pfam" id="PF05653">
    <property type="entry name" value="Mg_trans_NIPA"/>
    <property type="match status" value="1"/>
</dbReference>
<evidence type="ECO:0000256" key="1">
    <source>
        <dbReference type="ARBA" id="ARBA00004141"/>
    </source>
</evidence>
<dbReference type="RefSeq" id="XP_013244000.1">
    <property type="nucleotide sequence ID" value="XM_013388546.1"/>
</dbReference>
<dbReference type="PANTHER" id="PTHR12570">
    <property type="match status" value="1"/>
</dbReference>
<keyword evidence="2 6" id="KW-0812">Transmembrane</keyword>
<feature type="transmembrane region" description="Helical" evidence="6">
    <location>
        <begin position="414"/>
        <end position="432"/>
    </location>
</feature>
<feature type="compositionally biased region" description="Polar residues" evidence="5">
    <location>
        <begin position="473"/>
        <end position="482"/>
    </location>
</feature>
<protein>
    <submittedName>
        <fullName evidence="7">DUF803-domain-containing protein</fullName>
    </submittedName>
</protein>
<feature type="compositionally biased region" description="Basic residues" evidence="5">
    <location>
        <begin position="447"/>
        <end position="459"/>
    </location>
</feature>
<dbReference type="InParanoid" id="A0A066W2N9"/>
<feature type="region of interest" description="Disordered" evidence="5">
    <location>
        <begin position="52"/>
        <end position="183"/>
    </location>
</feature>
<feature type="compositionally biased region" description="Acidic residues" evidence="5">
    <location>
        <begin position="493"/>
        <end position="508"/>
    </location>
</feature>
<dbReference type="EMBL" id="JMSN01000027">
    <property type="protein sequence ID" value="KDN47981.1"/>
    <property type="molecule type" value="Genomic_DNA"/>
</dbReference>
<evidence type="ECO:0000256" key="3">
    <source>
        <dbReference type="ARBA" id="ARBA00022989"/>
    </source>
</evidence>
<dbReference type="OrthoDB" id="165382at2759"/>
<dbReference type="HOGENOM" id="CLU_012349_2_1_1"/>
<evidence type="ECO:0000256" key="5">
    <source>
        <dbReference type="SAM" id="MobiDB-lite"/>
    </source>
</evidence>
<feature type="transmembrane region" description="Helical" evidence="6">
    <location>
        <begin position="194"/>
        <end position="215"/>
    </location>
</feature>
<keyword evidence="3 6" id="KW-1133">Transmembrane helix</keyword>
<keyword evidence="8" id="KW-1185">Reference proteome</keyword>
<feature type="transmembrane region" description="Helical" evidence="6">
    <location>
        <begin position="287"/>
        <end position="306"/>
    </location>
</feature>
<dbReference type="Proteomes" id="UP000027361">
    <property type="component" value="Unassembled WGS sequence"/>
</dbReference>
<organism evidence="7 8">
    <name type="scientific">Tilletiaria anomala (strain ATCC 24038 / CBS 436.72 / UBC 951)</name>
    <dbReference type="NCBI Taxonomy" id="1037660"/>
    <lineage>
        <taxon>Eukaryota</taxon>
        <taxon>Fungi</taxon>
        <taxon>Dikarya</taxon>
        <taxon>Basidiomycota</taxon>
        <taxon>Ustilaginomycotina</taxon>
        <taxon>Exobasidiomycetes</taxon>
        <taxon>Georgefischeriales</taxon>
        <taxon>Tilletiariaceae</taxon>
        <taxon>Tilletiaria</taxon>
    </lineage>
</organism>
<feature type="compositionally biased region" description="Basic and acidic residues" evidence="5">
    <location>
        <begin position="733"/>
        <end position="755"/>
    </location>
</feature>
<evidence type="ECO:0000313" key="7">
    <source>
        <dbReference type="EMBL" id="KDN47981.1"/>
    </source>
</evidence>
<evidence type="ECO:0000256" key="4">
    <source>
        <dbReference type="ARBA" id="ARBA00023136"/>
    </source>
</evidence>
<dbReference type="GO" id="GO:0015095">
    <property type="term" value="F:magnesium ion transmembrane transporter activity"/>
    <property type="evidence" value="ECO:0007669"/>
    <property type="project" value="InterPro"/>
</dbReference>
<evidence type="ECO:0000256" key="6">
    <source>
        <dbReference type="SAM" id="Phobius"/>
    </source>
</evidence>
<comment type="caution">
    <text evidence="7">The sequence shown here is derived from an EMBL/GenBank/DDBJ whole genome shotgun (WGS) entry which is preliminary data.</text>
</comment>
<name>A0A066W2N9_TILAU</name>
<evidence type="ECO:0000256" key="2">
    <source>
        <dbReference type="ARBA" id="ARBA00022692"/>
    </source>
</evidence>
<feature type="transmembrane region" description="Helical" evidence="6">
    <location>
        <begin position="383"/>
        <end position="402"/>
    </location>
</feature>
<feature type="region of interest" description="Disordered" evidence="5">
    <location>
        <begin position="660"/>
        <end position="767"/>
    </location>
</feature>
<feature type="transmembrane region" description="Helical" evidence="6">
    <location>
        <begin position="247"/>
        <end position="267"/>
    </location>
</feature>
<comment type="subcellular location">
    <subcellularLocation>
        <location evidence="1">Membrane</location>
        <topology evidence="1">Multi-pass membrane protein</topology>
    </subcellularLocation>
</comment>
<sequence>MSLPKPTTPSTASLIGVAVAVSGNVLISLALNCQKLAHQRLQREWEEAQRIRTTPEYEDSEDLASDEGGDDDEMKLGRRATTGYPCSMERVNEHTSLLRASPESYGSGLEGSTTVGTPEEAQNPTIELLAGSGDPTGSKGKDRAGHTPPSSLENGDLRDDEERHEHEAEGSESDSLDRGGSTTHGGTKFLRSKLWWLGIGLMILGEGGNFISYGFAPASLVAPLGAVALLSNVLISPLLLHEWFSLADLGGILLAIIGAVTVVFSSKQNDKRLSPDSLWKSMKRVEFIIYASISVCLAVLLCIASTTRAGDKVVLIDVGVCAVFGAFTVLSTKAISSLLSRGNPFDMFRYPITYVLIFVLVSTAVVQITYLNRALQRFDSRQVITTQFVFFTISAIIGSAVLYRDFEDADVHRLINFFFGCLTTFAGVFVLTRRNSTDESEEPLSTRRLKSRTRRRPARSHATEHSALGKITDSWTSGTATDSMLADDTAPERDEEEVMVDEGTQTDDEQLKRSRAHAQGIKTPASRKPAAIRFREESPSSSLHRSPWLQRHSLSLAMPRAGSSDTAVTEVRKGSQAAGGSIPTLVVPGSSTSVIEPTKLSRSVPAPVSPLSSSLPFTPSLMRFGTRPVSSVAEFPLSTAAPTGLLSAGQYLLLPSISTTPQTGVRSRSRQRSLSQPSTPTKKRSRRALRDNAASRCEHNRVSGNSEQQPGCDLEAAVSSEEEGSVGDQAPHYSRDHGNERRRSSGRRDRPKSDVFDSFGWRKNPAS</sequence>
<feature type="transmembrane region" description="Helical" evidence="6">
    <location>
        <begin position="352"/>
        <end position="371"/>
    </location>
</feature>
<reference evidence="7 8" key="1">
    <citation type="submission" date="2014-05" db="EMBL/GenBank/DDBJ databases">
        <title>Draft genome sequence of a rare smut relative, Tilletiaria anomala UBC 951.</title>
        <authorList>
            <consortium name="DOE Joint Genome Institute"/>
            <person name="Toome M."/>
            <person name="Kuo A."/>
            <person name="Henrissat B."/>
            <person name="Lipzen A."/>
            <person name="Tritt A."/>
            <person name="Yoshinaga Y."/>
            <person name="Zane M."/>
            <person name="Barry K."/>
            <person name="Grigoriev I.V."/>
            <person name="Spatafora J.W."/>
            <person name="Aimea M.C."/>
        </authorList>
    </citation>
    <scope>NUCLEOTIDE SEQUENCE [LARGE SCALE GENOMIC DNA]</scope>
    <source>
        <strain evidence="7 8">UBC 951</strain>
    </source>
</reference>
<feature type="transmembrane region" description="Helical" evidence="6">
    <location>
        <begin position="12"/>
        <end position="33"/>
    </location>
</feature>
<feature type="compositionally biased region" description="Polar residues" evidence="5">
    <location>
        <begin position="110"/>
        <end position="125"/>
    </location>
</feature>
<dbReference type="AlphaFoldDB" id="A0A066W2N9"/>
<proteinExistence type="predicted"/>
<dbReference type="SUPFAM" id="SSF103481">
    <property type="entry name" value="Multidrug resistance efflux transporter EmrE"/>
    <property type="match status" value="1"/>
</dbReference>
<dbReference type="InterPro" id="IPR008521">
    <property type="entry name" value="Mg_trans_NIPA"/>
</dbReference>
<accession>A0A066W2N9</accession>
<evidence type="ECO:0000313" key="8">
    <source>
        <dbReference type="Proteomes" id="UP000027361"/>
    </source>
</evidence>
<keyword evidence="4 6" id="KW-0472">Membrane</keyword>
<feature type="compositionally biased region" description="Basic and acidic residues" evidence="5">
    <location>
        <begin position="155"/>
        <end position="169"/>
    </location>
</feature>
<dbReference type="PANTHER" id="PTHR12570:SF65">
    <property type="entry name" value="MAGNESIUM TRANSPORTER NIPA9-RELATED"/>
    <property type="match status" value="1"/>
</dbReference>